<keyword evidence="9" id="KW-1185">Reference proteome</keyword>
<dbReference type="PANTHER" id="PTHR30287">
    <property type="entry name" value="MEMBRANE COMPONENT OF PREDICTED ABC SUPERFAMILY METABOLITE UPTAKE TRANSPORTER"/>
    <property type="match status" value="1"/>
</dbReference>
<dbReference type="EMBL" id="AQFT01000003">
    <property type="protein sequence ID" value="EMZ39472.1"/>
    <property type="molecule type" value="Genomic_DNA"/>
</dbReference>
<dbReference type="eggNOG" id="COG0577">
    <property type="taxonomic scope" value="Bacteria"/>
</dbReference>
<gene>
    <name evidence="8" type="ORF">C823_00100</name>
</gene>
<dbReference type="Pfam" id="PF02687">
    <property type="entry name" value="FtsX"/>
    <property type="match status" value="2"/>
</dbReference>
<feature type="transmembrane region" description="Helical" evidence="6">
    <location>
        <begin position="653"/>
        <end position="678"/>
    </location>
</feature>
<dbReference type="OrthoDB" id="9766372at2"/>
<evidence type="ECO:0000256" key="3">
    <source>
        <dbReference type="ARBA" id="ARBA00022692"/>
    </source>
</evidence>
<feature type="transmembrane region" description="Helical" evidence="6">
    <location>
        <begin position="699"/>
        <end position="723"/>
    </location>
</feature>
<protein>
    <recommendedName>
        <fullName evidence="7">ABC3 transporter permease C-terminal domain-containing protein</fullName>
    </recommendedName>
</protein>
<evidence type="ECO:0000256" key="5">
    <source>
        <dbReference type="ARBA" id="ARBA00023136"/>
    </source>
</evidence>
<keyword evidence="5 6" id="KW-0472">Membrane</keyword>
<dbReference type="HOGENOM" id="CLU_019968_0_0_9"/>
<feature type="transmembrane region" description="Helical" evidence="6">
    <location>
        <begin position="364"/>
        <end position="384"/>
    </location>
</feature>
<dbReference type="PANTHER" id="PTHR30287:SF2">
    <property type="entry name" value="BLL1001 PROTEIN"/>
    <property type="match status" value="1"/>
</dbReference>
<comment type="subcellular location">
    <subcellularLocation>
        <location evidence="1">Cell membrane</location>
        <topology evidence="1">Multi-pass membrane protein</topology>
    </subcellularLocation>
</comment>
<feature type="transmembrane region" description="Helical" evidence="6">
    <location>
        <begin position="268"/>
        <end position="288"/>
    </location>
</feature>
<feature type="domain" description="ABC3 transporter permease C-terminal" evidence="7">
    <location>
        <begin position="656"/>
        <end position="770"/>
    </location>
</feature>
<feature type="transmembrane region" description="Helical" evidence="6">
    <location>
        <begin position="746"/>
        <end position="768"/>
    </location>
</feature>
<evidence type="ECO:0000313" key="8">
    <source>
        <dbReference type="EMBL" id="EMZ39472.1"/>
    </source>
</evidence>
<evidence type="ECO:0000313" key="9">
    <source>
        <dbReference type="Proteomes" id="UP000012589"/>
    </source>
</evidence>
<keyword evidence="2" id="KW-1003">Cell membrane</keyword>
<evidence type="ECO:0000256" key="2">
    <source>
        <dbReference type="ARBA" id="ARBA00022475"/>
    </source>
</evidence>
<accession>N2BCQ0</accession>
<dbReference type="AlphaFoldDB" id="N2BCQ0"/>
<keyword evidence="4 6" id="KW-1133">Transmembrane helix</keyword>
<feature type="transmembrane region" description="Helical" evidence="6">
    <location>
        <begin position="435"/>
        <end position="453"/>
    </location>
</feature>
<evidence type="ECO:0000256" key="1">
    <source>
        <dbReference type="ARBA" id="ARBA00004651"/>
    </source>
</evidence>
<name>N2BCQ0_9FIRM</name>
<dbReference type="STRING" id="1235802.C823_00100"/>
<feature type="domain" description="ABC3 transporter permease C-terminal" evidence="7">
    <location>
        <begin position="275"/>
        <end position="389"/>
    </location>
</feature>
<keyword evidence="3 6" id="KW-0812">Transmembrane</keyword>
<dbReference type="Proteomes" id="UP000012589">
    <property type="component" value="Unassembled WGS sequence"/>
</dbReference>
<dbReference type="InterPro" id="IPR038766">
    <property type="entry name" value="Membrane_comp_ABC_pdt"/>
</dbReference>
<reference evidence="8 9" key="1">
    <citation type="journal article" date="2014" name="Genome Announc.">
        <title>Draft genome sequences of the altered schaedler flora, a defined bacterial community from gnotobiotic mice.</title>
        <authorList>
            <person name="Wannemuehler M.J."/>
            <person name="Overstreet A.M."/>
            <person name="Ward D.V."/>
            <person name="Phillips G.J."/>
        </authorList>
    </citation>
    <scope>NUCLEOTIDE SEQUENCE [LARGE SCALE GENOMIC DNA]</scope>
    <source>
        <strain evidence="8 9">ASF492</strain>
    </source>
</reference>
<evidence type="ECO:0000256" key="6">
    <source>
        <dbReference type="SAM" id="Phobius"/>
    </source>
</evidence>
<feature type="transmembrane region" description="Helical" evidence="6">
    <location>
        <begin position="321"/>
        <end position="344"/>
    </location>
</feature>
<dbReference type="InterPro" id="IPR003838">
    <property type="entry name" value="ABC3_permease_C"/>
</dbReference>
<evidence type="ECO:0000256" key="4">
    <source>
        <dbReference type="ARBA" id="ARBA00022989"/>
    </source>
</evidence>
<comment type="caution">
    <text evidence="8">The sequence shown here is derived from an EMBL/GenBank/DDBJ whole genome shotgun (WGS) entry which is preliminary data.</text>
</comment>
<sequence>MENKTLLKANLKRHKGALFGIFILTLLVAAALGTVLTVWTNSGNYIGSELDRSGYGELTAWVENLSDTTGLKNSMEALDEIERVETQSLIYSNYTANETESDSEGQLITYIPAENRYRFFADDLSGYTQQPESILQGEVYVSPSMVSMFGIKPGDEITFAIARAGKNLTLTIKGFYEDVYMGSSMIGMKGFLISEVDRAVALGLIHNAGIDALARDGAMLHIFRGKEYNLTVSELNSLLNEQTALAEYTESIHSKDAIAGFMLILQNAFSGILLAFVLVLLFVVLIVLSHSISSTIASDFVNMGILKTVGLDSMKLRLLQLLQYGIPAALGLMIGFLLSVPLGGMVTNATLTTTGVLMPKTPSLLFMATAFILITLLLALFIFIRTRRIGKITPMKAIRGETDGTVTKITKPAAFGSNIHFRLAFRQLPGGKSRYIGAFVVALLLVFFASLVGRMDSWLGSDGKGMMDAFNPADHDIGVQSFGELTQEEVEKTILRYTDITDTYVLAMPTASLNGISYTANVIDQPERFHILEGRTCTADNEIVITEFIASNFGIAIGDTVTVRGDSGNGEYMVSGIYSCANDMGDNFGMNREGYLKIGRDHPNLWCWHYFLADSSQKGVITEALESAYGGDIHVHENTWPGLFGIISAMQALLVLMYALVMVFILIVTVMTGSKILLAEQKDLGIYKAIGFSSASLRLTFALRFAMVAVLGGLIGTLLAAVITDPLVSSVMKLAGISNFVSHPNFIGLVLPMVVVTLLFAAFGGLLAGKIKKVPLTILVVD</sequence>
<organism evidence="8 9">
    <name type="scientific">Eubacterium plexicaudatum ASF492</name>
    <dbReference type="NCBI Taxonomy" id="1235802"/>
    <lineage>
        <taxon>Bacteria</taxon>
        <taxon>Bacillati</taxon>
        <taxon>Bacillota</taxon>
        <taxon>Clostridia</taxon>
        <taxon>Eubacteriales</taxon>
        <taxon>Eubacteriaceae</taxon>
        <taxon>Eubacterium</taxon>
    </lineage>
</organism>
<dbReference type="GO" id="GO:0005886">
    <property type="term" value="C:plasma membrane"/>
    <property type="evidence" value="ECO:0007669"/>
    <property type="project" value="UniProtKB-SubCell"/>
</dbReference>
<proteinExistence type="predicted"/>
<dbReference type="PATRIC" id="fig|1235802.3.peg.108"/>
<evidence type="ECO:0000259" key="7">
    <source>
        <dbReference type="Pfam" id="PF02687"/>
    </source>
</evidence>